<evidence type="ECO:0000313" key="1">
    <source>
        <dbReference type="EMBL" id="UTC28939.1"/>
    </source>
</evidence>
<proteinExistence type="predicted"/>
<keyword evidence="2" id="KW-1185">Reference proteome</keyword>
<accession>A0A9E7SR98</accession>
<sequence length="66" mass="7616">MIIPPDFTFEERKLALMIDAMDKRRRLAVTDGDLLTQAEIDAWYKQHAPTIRPIRDKIEAAEFDAG</sequence>
<name>A0A9E7SR98_9CAUD</name>
<dbReference type="EMBL" id="ON529851">
    <property type="protein sequence ID" value="UTC28939.1"/>
    <property type="molecule type" value="Genomic_DNA"/>
</dbReference>
<reference evidence="1" key="1">
    <citation type="submission" date="2022-04" db="EMBL/GenBank/DDBJ databases">
        <authorList>
            <person name="Friedrich I."/>
            <person name="Schneider D."/>
            <person name="Poehlein A."/>
            <person name="Hertel R."/>
            <person name="Daniel R."/>
        </authorList>
    </citation>
    <scope>NUCLEOTIDE SEQUENCE</scope>
</reference>
<dbReference type="Proteomes" id="UP001056634">
    <property type="component" value="Segment"/>
</dbReference>
<evidence type="ECO:0000313" key="2">
    <source>
        <dbReference type="Proteomes" id="UP001056634"/>
    </source>
</evidence>
<organism evidence="1 2">
    <name type="scientific">Brevundimonas phage vB_BpoS-Marchewka</name>
    <dbReference type="NCBI Taxonomy" id="2948604"/>
    <lineage>
        <taxon>Viruses</taxon>
        <taxon>Duplodnaviria</taxon>
        <taxon>Heunggongvirae</taxon>
        <taxon>Uroviricota</taxon>
        <taxon>Caudoviricetes</taxon>
        <taxon>Jeanschmidtviridae</taxon>
        <taxon>Marchewkavirus</taxon>
        <taxon>Marchewkavirus marchewka</taxon>
    </lineage>
</organism>
<protein>
    <submittedName>
        <fullName evidence="1">Uncharacterized protein</fullName>
    </submittedName>
</protein>
<gene>
    <name evidence="1" type="ORF">MARCHEWKA_04270</name>
</gene>